<dbReference type="WBParaSite" id="L893_g13983.t1">
    <property type="protein sequence ID" value="L893_g13983.t1"/>
    <property type="gene ID" value="L893_g13983"/>
</dbReference>
<dbReference type="InterPro" id="IPR036742">
    <property type="entry name" value="ATP_synth_F1_esu_sf_mt"/>
</dbReference>
<evidence type="ECO:0000256" key="1">
    <source>
        <dbReference type="ARBA" id="ARBA00009502"/>
    </source>
</evidence>
<dbReference type="SUPFAM" id="SSF48690">
    <property type="entry name" value="Epsilon subunit of mitochondrial F1F0-ATP synthase"/>
    <property type="match status" value="1"/>
</dbReference>
<comment type="similarity">
    <text evidence="1">Belongs to the eukaryotic ATPase epsilon family.</text>
</comment>
<proteinExistence type="inferred from homology"/>
<dbReference type="PANTHER" id="PTHR12448:SF0">
    <property type="entry name" value="ATP SYNTHASE SUBUNIT EPSILON, MITOCHONDRIAL"/>
    <property type="match status" value="1"/>
</dbReference>
<accession>A0A1I7Y9D5</accession>
<organism evidence="2 3">
    <name type="scientific">Steinernema glaseri</name>
    <dbReference type="NCBI Taxonomy" id="37863"/>
    <lineage>
        <taxon>Eukaryota</taxon>
        <taxon>Metazoa</taxon>
        <taxon>Ecdysozoa</taxon>
        <taxon>Nematoda</taxon>
        <taxon>Chromadorea</taxon>
        <taxon>Rhabditida</taxon>
        <taxon>Tylenchina</taxon>
        <taxon>Panagrolaimomorpha</taxon>
        <taxon>Strongyloidoidea</taxon>
        <taxon>Steinernematidae</taxon>
        <taxon>Steinernema</taxon>
    </lineage>
</organism>
<protein>
    <submittedName>
        <fullName evidence="3">ATP synthase subunit epsilon, mitochondrial</fullName>
    </submittedName>
</protein>
<dbReference type="GO" id="GO:0045259">
    <property type="term" value="C:proton-transporting ATP synthase complex"/>
    <property type="evidence" value="ECO:0007669"/>
    <property type="project" value="InterPro"/>
</dbReference>
<dbReference type="GO" id="GO:0046933">
    <property type="term" value="F:proton-transporting ATP synthase activity, rotational mechanism"/>
    <property type="evidence" value="ECO:0007669"/>
    <property type="project" value="InterPro"/>
</dbReference>
<dbReference type="PANTHER" id="PTHR12448">
    <property type="entry name" value="ATP SYNTHASE EPSILON CHAIN, MITOCHONDRIAL"/>
    <property type="match status" value="1"/>
</dbReference>
<dbReference type="AlphaFoldDB" id="A0A1I7Y9D5"/>
<dbReference type="CDD" id="cd12153">
    <property type="entry name" value="F1-ATPase_epsilon"/>
    <property type="match status" value="1"/>
</dbReference>
<dbReference type="InterPro" id="IPR006721">
    <property type="entry name" value="ATP_synth_F1_esu_mt"/>
</dbReference>
<dbReference type="GO" id="GO:0005743">
    <property type="term" value="C:mitochondrial inner membrane"/>
    <property type="evidence" value="ECO:0007669"/>
    <property type="project" value="InterPro"/>
</dbReference>
<evidence type="ECO:0000313" key="3">
    <source>
        <dbReference type="WBParaSite" id="L893_g13983.t1"/>
    </source>
</evidence>
<sequence>MFWRSAGLNYVRYSKIAAEVTRKCQSAASKKANATLKVSVWEQGKPKKLDEHTNIVVTAKLLARYSS</sequence>
<dbReference type="Gene3D" id="1.10.1620.20">
    <property type="entry name" value="ATP synthase, F1 complex, epsilon subunit superfamily, mitochondrial"/>
    <property type="match status" value="1"/>
</dbReference>
<reference evidence="3" key="1">
    <citation type="submission" date="2016-11" db="UniProtKB">
        <authorList>
            <consortium name="WormBaseParasite"/>
        </authorList>
    </citation>
    <scope>IDENTIFICATION</scope>
</reference>
<dbReference type="GO" id="GO:0042776">
    <property type="term" value="P:proton motive force-driven mitochondrial ATP synthesis"/>
    <property type="evidence" value="ECO:0007669"/>
    <property type="project" value="TreeGrafter"/>
</dbReference>
<evidence type="ECO:0000313" key="2">
    <source>
        <dbReference type="Proteomes" id="UP000095287"/>
    </source>
</evidence>
<dbReference type="Proteomes" id="UP000095287">
    <property type="component" value="Unplaced"/>
</dbReference>
<name>A0A1I7Y9D5_9BILA</name>
<keyword evidence="2" id="KW-1185">Reference proteome</keyword>
<dbReference type="Pfam" id="PF04627">
    <property type="entry name" value="ATP-synt_Eps"/>
    <property type="match status" value="1"/>
</dbReference>